<dbReference type="Pfam" id="PF14312">
    <property type="entry name" value="FG-GAP_2"/>
    <property type="match status" value="3"/>
</dbReference>
<evidence type="ECO:0000256" key="3">
    <source>
        <dbReference type="ARBA" id="ARBA00023180"/>
    </source>
</evidence>
<organism evidence="4">
    <name type="scientific">marine metagenome</name>
    <dbReference type="NCBI Taxonomy" id="408172"/>
    <lineage>
        <taxon>unclassified sequences</taxon>
        <taxon>metagenomes</taxon>
        <taxon>ecological metagenomes</taxon>
    </lineage>
</organism>
<keyword evidence="1" id="KW-0732">Signal</keyword>
<evidence type="ECO:0000256" key="2">
    <source>
        <dbReference type="ARBA" id="ARBA00022737"/>
    </source>
</evidence>
<dbReference type="EMBL" id="UINC01061538">
    <property type="protein sequence ID" value="SVB87224.1"/>
    <property type="molecule type" value="Genomic_DNA"/>
</dbReference>
<dbReference type="InterPro" id="IPR028994">
    <property type="entry name" value="Integrin_alpha_N"/>
</dbReference>
<feature type="non-terminal residue" evidence="4">
    <location>
        <position position="1"/>
    </location>
</feature>
<reference evidence="4" key="1">
    <citation type="submission" date="2018-05" db="EMBL/GenBank/DDBJ databases">
        <authorList>
            <person name="Lanie J.A."/>
            <person name="Ng W.-L."/>
            <person name="Kazmierczak K.M."/>
            <person name="Andrzejewski T.M."/>
            <person name="Davidsen T.M."/>
            <person name="Wayne K.J."/>
            <person name="Tettelin H."/>
            <person name="Glass J.I."/>
            <person name="Rusch D."/>
            <person name="Podicherti R."/>
            <person name="Tsui H.-C.T."/>
            <person name="Winkler M.E."/>
        </authorList>
    </citation>
    <scope>NUCLEOTIDE SEQUENCE</scope>
</reference>
<protein>
    <recommendedName>
        <fullName evidence="5">PKD domain-containing protein</fullName>
    </recommendedName>
</protein>
<dbReference type="SMART" id="SM00191">
    <property type="entry name" value="Int_alpha"/>
    <property type="match status" value="3"/>
</dbReference>
<keyword evidence="3" id="KW-0325">Glycoprotein</keyword>
<dbReference type="InterPro" id="IPR013519">
    <property type="entry name" value="Int_alpha_beta-p"/>
</dbReference>
<keyword evidence="2" id="KW-0677">Repeat</keyword>
<gene>
    <name evidence="4" type="ORF">METZ01_LOCUS240078</name>
</gene>
<dbReference type="PANTHER" id="PTHR36220">
    <property type="entry name" value="UNNAMED PRODUCT"/>
    <property type="match status" value="1"/>
</dbReference>
<dbReference type="PANTHER" id="PTHR36220:SF1">
    <property type="entry name" value="GAMMA TUBULIN COMPLEX COMPONENT C-TERMINAL DOMAIN-CONTAINING PROTEIN"/>
    <property type="match status" value="1"/>
</dbReference>
<evidence type="ECO:0000313" key="4">
    <source>
        <dbReference type="EMBL" id="SVB87224.1"/>
    </source>
</evidence>
<dbReference type="InterPro" id="IPR011043">
    <property type="entry name" value="Gal_Oxase/kelch_b-propeller"/>
</dbReference>
<dbReference type="PROSITE" id="PS51470">
    <property type="entry name" value="FG_GAP"/>
    <property type="match status" value="3"/>
</dbReference>
<accession>A0A382HIQ2</accession>
<feature type="non-terminal residue" evidence="4">
    <location>
        <position position="216"/>
    </location>
</feature>
<evidence type="ECO:0000256" key="1">
    <source>
        <dbReference type="ARBA" id="ARBA00022729"/>
    </source>
</evidence>
<proteinExistence type="predicted"/>
<sequence>MKNKSFLIVLNTMLLILTSRVFAQTQLGSDIDGEAANDYSGYSVSMDSDGDRVAIGAYRNDGTGTSAGHVRVYEYSNSSWSQLGSDIDGEAAGDNFGYSVSMNSDGDRVAIGAHLNNGTGTDAGHVRVYEWNGSSWNKLGSDIDGEAAGDNFGYSVSMNSDGDRVAIGAHLNNGTGTDAGHVRVYEWNGSSWNKLGSDIDGEAAGDNFGYSVSMNS</sequence>
<evidence type="ECO:0008006" key="5">
    <source>
        <dbReference type="Google" id="ProtNLM"/>
    </source>
</evidence>
<dbReference type="InterPro" id="IPR013517">
    <property type="entry name" value="FG-GAP"/>
</dbReference>
<dbReference type="Gene3D" id="2.130.10.130">
    <property type="entry name" value="Integrin alpha, N-terminal"/>
    <property type="match status" value="1"/>
</dbReference>
<dbReference type="SUPFAM" id="SSF50965">
    <property type="entry name" value="Galactose oxidase, central domain"/>
    <property type="match status" value="1"/>
</dbReference>
<dbReference type="AlphaFoldDB" id="A0A382HIQ2"/>
<name>A0A382HIQ2_9ZZZZ</name>